<gene>
    <name evidence="1" type="ORF">L249_1384</name>
</gene>
<accession>A0A367KZ06</accession>
<dbReference type="Proteomes" id="UP000253664">
    <property type="component" value="Unassembled WGS sequence"/>
</dbReference>
<sequence length="35" mass="3464">MTPLCSGNCNGCSCSGCGVSLPPPPPPPRASFSQN</sequence>
<keyword evidence="2" id="KW-1185">Reference proteome</keyword>
<proteinExistence type="predicted"/>
<feature type="non-terminal residue" evidence="1">
    <location>
        <position position="35"/>
    </location>
</feature>
<reference evidence="1 2" key="1">
    <citation type="journal article" date="2015" name="BMC Genomics">
        <title>Insights from the genome of Ophiocordyceps polyrhachis-furcata to pathogenicity and host specificity in insect fungi.</title>
        <authorList>
            <person name="Wichadakul D."/>
            <person name="Kobmoo N."/>
            <person name="Ingsriswang S."/>
            <person name="Tangphatsornruang S."/>
            <person name="Chantasingh D."/>
            <person name="Luangsa-ard J.J."/>
            <person name="Eurwilaichitr L."/>
        </authorList>
    </citation>
    <scope>NUCLEOTIDE SEQUENCE [LARGE SCALE GENOMIC DNA]</scope>
    <source>
        <strain evidence="1 2">BCC 54312</strain>
    </source>
</reference>
<evidence type="ECO:0000313" key="1">
    <source>
        <dbReference type="EMBL" id="RCI07404.1"/>
    </source>
</evidence>
<name>A0A367KZ06_9HYPO</name>
<dbReference type="AlphaFoldDB" id="A0A367KZ06"/>
<dbReference type="EMBL" id="LKCN02000031">
    <property type="protein sequence ID" value="RCI07404.1"/>
    <property type="molecule type" value="Genomic_DNA"/>
</dbReference>
<evidence type="ECO:0000313" key="2">
    <source>
        <dbReference type="Proteomes" id="UP000253664"/>
    </source>
</evidence>
<organism evidence="1 2">
    <name type="scientific">Ophiocordyceps polyrhachis-furcata BCC 54312</name>
    <dbReference type="NCBI Taxonomy" id="1330021"/>
    <lineage>
        <taxon>Eukaryota</taxon>
        <taxon>Fungi</taxon>
        <taxon>Dikarya</taxon>
        <taxon>Ascomycota</taxon>
        <taxon>Pezizomycotina</taxon>
        <taxon>Sordariomycetes</taxon>
        <taxon>Hypocreomycetidae</taxon>
        <taxon>Hypocreales</taxon>
        <taxon>Ophiocordycipitaceae</taxon>
        <taxon>Ophiocordyceps</taxon>
    </lineage>
</organism>
<comment type="caution">
    <text evidence="1">The sequence shown here is derived from an EMBL/GenBank/DDBJ whole genome shotgun (WGS) entry which is preliminary data.</text>
</comment>
<protein>
    <submittedName>
        <fullName evidence="1">Uncharacterized protein</fullName>
    </submittedName>
</protein>